<comment type="caution">
    <text evidence="1">The sequence shown here is derived from an EMBL/GenBank/DDBJ whole genome shotgun (WGS) entry which is preliminary data.</text>
</comment>
<name>A0A3R1AGD3_SALET</name>
<protein>
    <submittedName>
        <fullName evidence="1">Uncharacterized protein</fullName>
    </submittedName>
</protein>
<accession>A0A3R1AGD3</accession>
<organism evidence="1">
    <name type="scientific">Salmonella enterica I</name>
    <dbReference type="NCBI Taxonomy" id="59201"/>
    <lineage>
        <taxon>Bacteria</taxon>
        <taxon>Pseudomonadati</taxon>
        <taxon>Pseudomonadota</taxon>
        <taxon>Gammaproteobacteria</taxon>
        <taxon>Enterobacterales</taxon>
        <taxon>Enterobacteriaceae</taxon>
        <taxon>Salmonella</taxon>
    </lineage>
</organism>
<proteinExistence type="predicted"/>
<dbReference type="AlphaFoldDB" id="A0A3R1AGD3"/>
<evidence type="ECO:0000313" key="1">
    <source>
        <dbReference type="EMBL" id="MML55114.1"/>
    </source>
</evidence>
<gene>
    <name evidence="1" type="ORF">D7N80_17760</name>
</gene>
<reference evidence="1" key="1">
    <citation type="submission" date="2018-09" db="EMBL/GenBank/DDBJ databases">
        <authorList>
            <person name="Ashton P.M."/>
            <person name="Dallman T."/>
            <person name="Nair S."/>
            <person name="De Pinna E."/>
            <person name="Peters T."/>
            <person name="Grant K."/>
        </authorList>
    </citation>
    <scope>NUCLEOTIDE SEQUENCE [LARGE SCALE GENOMIC DNA]</scope>
    <source>
        <strain evidence="1">598938</strain>
    </source>
</reference>
<dbReference type="Proteomes" id="UP000885348">
    <property type="component" value="Unassembled WGS sequence"/>
</dbReference>
<dbReference type="EMBL" id="RVVJ01000022">
    <property type="protein sequence ID" value="MML55114.1"/>
    <property type="molecule type" value="Genomic_DNA"/>
</dbReference>
<sequence>MHNIRFPAPPPNTYSRKEEDRTKALRAISKIRVLFNLSHDELIFIVQKLKEISEDNPQR</sequence>